<evidence type="ECO:0000313" key="3">
    <source>
        <dbReference type="WBParaSite" id="nRc.2.0.1.t12877-RA"/>
    </source>
</evidence>
<organism evidence="2 3">
    <name type="scientific">Romanomermis culicivorax</name>
    <name type="common">Nematode worm</name>
    <dbReference type="NCBI Taxonomy" id="13658"/>
    <lineage>
        <taxon>Eukaryota</taxon>
        <taxon>Metazoa</taxon>
        <taxon>Ecdysozoa</taxon>
        <taxon>Nematoda</taxon>
        <taxon>Enoplea</taxon>
        <taxon>Dorylaimia</taxon>
        <taxon>Mermithida</taxon>
        <taxon>Mermithoidea</taxon>
        <taxon>Mermithidae</taxon>
        <taxon>Romanomermis</taxon>
    </lineage>
</organism>
<evidence type="ECO:0000313" key="2">
    <source>
        <dbReference type="Proteomes" id="UP000887565"/>
    </source>
</evidence>
<protein>
    <submittedName>
        <fullName evidence="3">Uncharacterized protein</fullName>
    </submittedName>
</protein>
<proteinExistence type="predicted"/>
<keyword evidence="2" id="KW-1185">Reference proteome</keyword>
<dbReference type="Proteomes" id="UP000887565">
    <property type="component" value="Unplaced"/>
</dbReference>
<feature type="region of interest" description="Disordered" evidence="1">
    <location>
        <begin position="23"/>
        <end position="58"/>
    </location>
</feature>
<sequence length="168" mass="17684">MPVARSAARVGRNIFVPPAVLHQQSQQGTSIQISIQRHSEASPSSTAAPSAVDDASNVDKVKTSSLAVPSMFPLLLLNSRRKSGESMHSSAGNKSPAKSSLTPKFTPSPGGSLSKARMKFMDDSSDDEARASFQSEISNPVVARLAVGALGYGKLEGSHLLSKKRVKP</sequence>
<dbReference type="WBParaSite" id="nRc.2.0.1.t12877-RA">
    <property type="protein sequence ID" value="nRc.2.0.1.t12877-RA"/>
    <property type="gene ID" value="nRc.2.0.1.g12877"/>
</dbReference>
<feature type="compositionally biased region" description="Low complexity" evidence="1">
    <location>
        <begin position="23"/>
        <end position="55"/>
    </location>
</feature>
<accession>A0A915IHN0</accession>
<dbReference type="AlphaFoldDB" id="A0A915IHN0"/>
<evidence type="ECO:0000256" key="1">
    <source>
        <dbReference type="SAM" id="MobiDB-lite"/>
    </source>
</evidence>
<reference evidence="3" key="1">
    <citation type="submission" date="2022-11" db="UniProtKB">
        <authorList>
            <consortium name="WormBaseParasite"/>
        </authorList>
    </citation>
    <scope>IDENTIFICATION</scope>
</reference>
<name>A0A915IHN0_ROMCU</name>
<feature type="compositionally biased region" description="Polar residues" evidence="1">
    <location>
        <begin position="86"/>
        <end position="111"/>
    </location>
</feature>
<feature type="region of interest" description="Disordered" evidence="1">
    <location>
        <begin position="82"/>
        <end position="135"/>
    </location>
</feature>
<feature type="compositionally biased region" description="Basic and acidic residues" evidence="1">
    <location>
        <begin position="119"/>
        <end position="130"/>
    </location>
</feature>